<gene>
    <name evidence="1" type="ORF">GCM10009720_26560</name>
</gene>
<reference evidence="2" key="1">
    <citation type="journal article" date="2019" name="Int. J. Syst. Evol. Microbiol.">
        <title>The Global Catalogue of Microorganisms (GCM) 10K type strain sequencing project: providing services to taxonomists for standard genome sequencing and annotation.</title>
        <authorList>
            <consortium name="The Broad Institute Genomics Platform"/>
            <consortium name="The Broad Institute Genome Sequencing Center for Infectious Disease"/>
            <person name="Wu L."/>
            <person name="Ma J."/>
        </authorList>
    </citation>
    <scope>NUCLEOTIDE SEQUENCE [LARGE SCALE GENOMIC DNA]</scope>
    <source>
        <strain evidence="2">JCM 13595</strain>
    </source>
</reference>
<organism evidence="1 2">
    <name type="scientific">Yaniella flava</name>
    <dbReference type="NCBI Taxonomy" id="287930"/>
    <lineage>
        <taxon>Bacteria</taxon>
        <taxon>Bacillati</taxon>
        <taxon>Actinomycetota</taxon>
        <taxon>Actinomycetes</taxon>
        <taxon>Micrococcales</taxon>
        <taxon>Micrococcaceae</taxon>
        <taxon>Yaniella</taxon>
    </lineage>
</organism>
<accession>A0ABP5GD74</accession>
<protein>
    <submittedName>
        <fullName evidence="1">Uncharacterized protein</fullName>
    </submittedName>
</protein>
<sequence>MPEAAPVIITVLSVKSNALVTITPCCAWARHMVLAGDRGRRPPVPVYNIALENPRGVGPNGE</sequence>
<comment type="caution">
    <text evidence="1">The sequence shown here is derived from an EMBL/GenBank/DDBJ whole genome shotgun (WGS) entry which is preliminary data.</text>
</comment>
<dbReference type="Proteomes" id="UP001501461">
    <property type="component" value="Unassembled WGS sequence"/>
</dbReference>
<keyword evidence="2" id="KW-1185">Reference proteome</keyword>
<name>A0ABP5GD74_9MICC</name>
<evidence type="ECO:0000313" key="2">
    <source>
        <dbReference type="Proteomes" id="UP001501461"/>
    </source>
</evidence>
<evidence type="ECO:0000313" key="1">
    <source>
        <dbReference type="EMBL" id="GAA2044361.1"/>
    </source>
</evidence>
<proteinExistence type="predicted"/>
<dbReference type="EMBL" id="BAAAMN010000053">
    <property type="protein sequence ID" value="GAA2044361.1"/>
    <property type="molecule type" value="Genomic_DNA"/>
</dbReference>